<dbReference type="RefSeq" id="WP_249867025.1">
    <property type="nucleotide sequence ID" value="NZ_JAMGBC010000001.1"/>
</dbReference>
<dbReference type="PANTHER" id="PTHR43591:SF24">
    <property type="entry name" value="2-METHOXY-6-POLYPRENYL-1,4-BENZOQUINOL METHYLASE, MITOCHONDRIAL"/>
    <property type="match status" value="1"/>
</dbReference>
<dbReference type="EMBL" id="JAMGBC010000001">
    <property type="protein sequence ID" value="MCL6678049.1"/>
    <property type="molecule type" value="Genomic_DNA"/>
</dbReference>
<dbReference type="CDD" id="cd02440">
    <property type="entry name" value="AdoMet_MTases"/>
    <property type="match status" value="1"/>
</dbReference>
<keyword evidence="3" id="KW-1185">Reference proteome</keyword>
<protein>
    <submittedName>
        <fullName evidence="2">Class I SAM-dependent methyltransferase</fullName>
    </submittedName>
</protein>
<keyword evidence="2" id="KW-0808">Transferase</keyword>
<proteinExistence type="predicted"/>
<dbReference type="PANTHER" id="PTHR43591">
    <property type="entry name" value="METHYLTRANSFERASE"/>
    <property type="match status" value="1"/>
</dbReference>
<dbReference type="InterPro" id="IPR013216">
    <property type="entry name" value="Methyltransf_11"/>
</dbReference>
<name>A0ABT0RCR5_9SPHN</name>
<dbReference type="Proteomes" id="UP001165343">
    <property type="component" value="Unassembled WGS sequence"/>
</dbReference>
<sequence>MESGYSVRLGLMEDWYRALLNQEDRERSLVLDYAPHRKFLEGLRGSVVDIGGGAGLAGRYLQSDVAYVVVEPSQMWSAPEWQRFAAKFRGSGPDAKFVSAAGEDLPFAEKEFDVALALWTLNHVRDPSACIREMARVLKPGGRVRVVLEDVEPRWADLLGDGVRRVVARLRGRRGVAGIHMGLIAAVRAKLTGRWPLQEDHLQIRDRDLRKWLSGLFDVQRRSWIAGCLTYDLVKSGS</sequence>
<dbReference type="Gene3D" id="3.40.50.150">
    <property type="entry name" value="Vaccinia Virus protein VP39"/>
    <property type="match status" value="1"/>
</dbReference>
<dbReference type="GO" id="GO:0032259">
    <property type="term" value="P:methylation"/>
    <property type="evidence" value="ECO:0007669"/>
    <property type="project" value="UniProtKB-KW"/>
</dbReference>
<reference evidence="2" key="1">
    <citation type="submission" date="2022-05" db="EMBL/GenBank/DDBJ databases">
        <authorList>
            <person name="Jo J.-H."/>
            <person name="Im W.-T."/>
        </authorList>
    </citation>
    <scope>NUCLEOTIDE SEQUENCE</scope>
    <source>
        <strain evidence="2">RG327</strain>
    </source>
</reference>
<organism evidence="2 3">
    <name type="scientific">Sphingomonas anseongensis</name>
    <dbReference type="NCBI Taxonomy" id="2908207"/>
    <lineage>
        <taxon>Bacteria</taxon>
        <taxon>Pseudomonadati</taxon>
        <taxon>Pseudomonadota</taxon>
        <taxon>Alphaproteobacteria</taxon>
        <taxon>Sphingomonadales</taxon>
        <taxon>Sphingomonadaceae</taxon>
        <taxon>Sphingomonas</taxon>
    </lineage>
</organism>
<gene>
    <name evidence="2" type="ORF">LZ519_01765</name>
</gene>
<keyword evidence="2" id="KW-0489">Methyltransferase</keyword>
<dbReference type="Pfam" id="PF08241">
    <property type="entry name" value="Methyltransf_11"/>
    <property type="match status" value="1"/>
</dbReference>
<feature type="domain" description="Methyltransferase type 11" evidence="1">
    <location>
        <begin position="48"/>
        <end position="144"/>
    </location>
</feature>
<dbReference type="InterPro" id="IPR029063">
    <property type="entry name" value="SAM-dependent_MTases_sf"/>
</dbReference>
<comment type="caution">
    <text evidence="2">The sequence shown here is derived from an EMBL/GenBank/DDBJ whole genome shotgun (WGS) entry which is preliminary data.</text>
</comment>
<dbReference type="GO" id="GO:0008168">
    <property type="term" value="F:methyltransferase activity"/>
    <property type="evidence" value="ECO:0007669"/>
    <property type="project" value="UniProtKB-KW"/>
</dbReference>
<evidence type="ECO:0000313" key="2">
    <source>
        <dbReference type="EMBL" id="MCL6678049.1"/>
    </source>
</evidence>
<evidence type="ECO:0000259" key="1">
    <source>
        <dbReference type="Pfam" id="PF08241"/>
    </source>
</evidence>
<evidence type="ECO:0000313" key="3">
    <source>
        <dbReference type="Proteomes" id="UP001165343"/>
    </source>
</evidence>
<dbReference type="SUPFAM" id="SSF53335">
    <property type="entry name" value="S-adenosyl-L-methionine-dependent methyltransferases"/>
    <property type="match status" value="1"/>
</dbReference>
<accession>A0ABT0RCR5</accession>